<reference evidence="6" key="3">
    <citation type="submission" date="2025-09" db="UniProtKB">
        <authorList>
            <consortium name="Ensembl"/>
        </authorList>
    </citation>
    <scope>IDENTIFICATION</scope>
</reference>
<evidence type="ECO:0000313" key="7">
    <source>
        <dbReference type="Proteomes" id="UP000694563"/>
    </source>
</evidence>
<evidence type="ECO:0000256" key="4">
    <source>
        <dbReference type="ARBA" id="ARBA00023098"/>
    </source>
</evidence>
<keyword evidence="2" id="KW-0808">Transferase</keyword>
<keyword evidence="7" id="KW-1185">Reference proteome</keyword>
<dbReference type="GO" id="GO:0004623">
    <property type="term" value="F:phospholipase A2 activity"/>
    <property type="evidence" value="ECO:0007669"/>
    <property type="project" value="TreeGrafter"/>
</dbReference>
<proteinExistence type="inferred from homology"/>
<dbReference type="InterPro" id="IPR051496">
    <property type="entry name" value="H-rev107_PLA/AT"/>
</dbReference>
<dbReference type="Pfam" id="PF04970">
    <property type="entry name" value="LRAT"/>
    <property type="match status" value="1"/>
</dbReference>
<evidence type="ECO:0000256" key="2">
    <source>
        <dbReference type="ARBA" id="ARBA00022679"/>
    </source>
</evidence>
<feature type="domain" description="LRAT" evidence="5">
    <location>
        <begin position="18"/>
        <end position="132"/>
    </location>
</feature>
<protein>
    <recommendedName>
        <fullName evidence="5">LRAT domain-containing protein</fullName>
    </recommendedName>
</protein>
<reference evidence="6" key="1">
    <citation type="submission" date="2020-10" db="EMBL/GenBank/DDBJ databases">
        <title>Catharus ustulatus (Swainson's thrush) genome, bCatUst1, primary haplotype v2.</title>
        <authorList>
            <person name="Delmore K."/>
            <person name="Vafadar M."/>
            <person name="Formenti G."/>
            <person name="Chow W."/>
            <person name="Pelan S."/>
            <person name="Howe K."/>
            <person name="Rhie A."/>
            <person name="Mountcastle J."/>
            <person name="Haase B."/>
            <person name="Fedrigo O."/>
            <person name="Jarvis E.D."/>
        </authorList>
    </citation>
    <scope>NUCLEOTIDE SEQUENCE [LARGE SCALE GENOMIC DNA]</scope>
</reference>
<dbReference type="PANTHER" id="PTHR13943:SF37">
    <property type="entry name" value="PHOSPHOLIPASE A AND ACYLTRANSFERASE 1"/>
    <property type="match status" value="1"/>
</dbReference>
<name>A0A8C3V3K6_CATUS</name>
<dbReference type="InterPro" id="IPR007053">
    <property type="entry name" value="LRAT_dom"/>
</dbReference>
<accession>A0A8C3V3K6</accession>
<dbReference type="Proteomes" id="UP000694563">
    <property type="component" value="Chromosome 10"/>
</dbReference>
<evidence type="ECO:0000313" key="6">
    <source>
        <dbReference type="Ensembl" id="ENSCUSP00005025195.1"/>
    </source>
</evidence>
<dbReference type="GO" id="GO:0016410">
    <property type="term" value="F:N-acyltransferase activity"/>
    <property type="evidence" value="ECO:0007669"/>
    <property type="project" value="TreeGrafter"/>
</dbReference>
<organism evidence="6 7">
    <name type="scientific">Catharus ustulatus</name>
    <name type="common">Russet-backed thrush</name>
    <name type="synonym">Hylocichla ustulatus</name>
    <dbReference type="NCBI Taxonomy" id="91951"/>
    <lineage>
        <taxon>Eukaryota</taxon>
        <taxon>Metazoa</taxon>
        <taxon>Chordata</taxon>
        <taxon>Craniata</taxon>
        <taxon>Vertebrata</taxon>
        <taxon>Euteleostomi</taxon>
        <taxon>Archelosauria</taxon>
        <taxon>Archosauria</taxon>
        <taxon>Dinosauria</taxon>
        <taxon>Saurischia</taxon>
        <taxon>Theropoda</taxon>
        <taxon>Coelurosauria</taxon>
        <taxon>Aves</taxon>
        <taxon>Neognathae</taxon>
        <taxon>Neoaves</taxon>
        <taxon>Telluraves</taxon>
        <taxon>Australaves</taxon>
        <taxon>Passeriformes</taxon>
        <taxon>Turdidae</taxon>
        <taxon>Catharus</taxon>
    </lineage>
</organism>
<dbReference type="Ensembl" id="ENSCUST00005026096.1">
    <property type="protein sequence ID" value="ENSCUSP00005025195.1"/>
    <property type="gene ID" value="ENSCUSG00005015685.1"/>
</dbReference>
<dbReference type="GO" id="GO:0005737">
    <property type="term" value="C:cytoplasm"/>
    <property type="evidence" value="ECO:0007669"/>
    <property type="project" value="TreeGrafter"/>
</dbReference>
<evidence type="ECO:0000256" key="3">
    <source>
        <dbReference type="ARBA" id="ARBA00022801"/>
    </source>
</evidence>
<dbReference type="AlphaFoldDB" id="A0A8C3V3K6"/>
<evidence type="ECO:0000256" key="1">
    <source>
        <dbReference type="ARBA" id="ARBA00007824"/>
    </source>
</evidence>
<sequence>MHIPDMKDDKGDPKPGDLIEIKRGHDAHWALYVGDGYVIHVTPVDEGVASLAAESETSLIMKVKMEHLREVAGDDSWAVNNKYDQNCTPLPLNEIIWRAERCIGKDIVYDVFDFKSDDFVRKLRYGGQVSGTG</sequence>
<dbReference type="Gene3D" id="3.90.1720.10">
    <property type="entry name" value="endopeptidase domain like (from Nostoc punctiforme)"/>
    <property type="match status" value="1"/>
</dbReference>
<keyword evidence="4" id="KW-0443">Lipid metabolism</keyword>
<dbReference type="PANTHER" id="PTHR13943">
    <property type="entry name" value="HRAS-LIKE SUPPRESSOR - RELATED"/>
    <property type="match status" value="1"/>
</dbReference>
<dbReference type="GO" id="GO:0008970">
    <property type="term" value="F:phospholipase A1 activity"/>
    <property type="evidence" value="ECO:0007669"/>
    <property type="project" value="TreeGrafter"/>
</dbReference>
<evidence type="ECO:0000259" key="5">
    <source>
        <dbReference type="PROSITE" id="PS51934"/>
    </source>
</evidence>
<reference evidence="6" key="2">
    <citation type="submission" date="2025-08" db="UniProtKB">
        <authorList>
            <consortium name="Ensembl"/>
        </authorList>
    </citation>
    <scope>IDENTIFICATION</scope>
</reference>
<comment type="similarity">
    <text evidence="1">Belongs to the H-rev107 family.</text>
</comment>
<dbReference type="InterPro" id="IPR038765">
    <property type="entry name" value="Papain-like_cys_pep_sf"/>
</dbReference>
<dbReference type="PROSITE" id="PS51934">
    <property type="entry name" value="LRAT"/>
    <property type="match status" value="1"/>
</dbReference>
<dbReference type="GO" id="GO:0070292">
    <property type="term" value="P:N-acylphosphatidylethanolamine metabolic process"/>
    <property type="evidence" value="ECO:0007669"/>
    <property type="project" value="TreeGrafter"/>
</dbReference>
<keyword evidence="3" id="KW-0378">Hydrolase</keyword>
<dbReference type="SUPFAM" id="SSF54001">
    <property type="entry name" value="Cysteine proteinases"/>
    <property type="match status" value="1"/>
</dbReference>